<reference evidence="2" key="1">
    <citation type="submission" date="2017-01" db="EMBL/GenBank/DDBJ databases">
        <title>Komagataeibacter sp. MSKU9 whole genome sequencing project.</title>
        <authorList>
            <person name="Matsutani M."/>
            <person name="Naloka K."/>
            <person name="Theeragool G."/>
            <person name="Yakushi T."/>
            <person name="Matsushita K."/>
        </authorList>
    </citation>
    <scope>NUCLEOTIDE SEQUENCE [LARGE SCALE GENOMIC DNA]</scope>
    <source>
        <strain evidence="2">MSKU9</strain>
    </source>
</reference>
<proteinExistence type="predicted"/>
<protein>
    <submittedName>
        <fullName evidence="1">Uncharacterized protein</fullName>
    </submittedName>
</protein>
<organism evidence="1 2">
    <name type="scientific">Komagataeibacter diospyri</name>
    <dbReference type="NCBI Taxonomy" id="1932662"/>
    <lineage>
        <taxon>Bacteria</taxon>
        <taxon>Pseudomonadati</taxon>
        <taxon>Pseudomonadota</taxon>
        <taxon>Alphaproteobacteria</taxon>
        <taxon>Acetobacterales</taxon>
        <taxon>Acetobacteraceae</taxon>
        <taxon>Komagataeibacter</taxon>
    </lineage>
</organism>
<name>A0A4P5NQC7_9PROT</name>
<evidence type="ECO:0000313" key="1">
    <source>
        <dbReference type="EMBL" id="GCE82294.1"/>
    </source>
</evidence>
<sequence>MIDHDLQETMLRRMADNGGTANLVPGHDADAGRYARNLLDLELQGLSKGGVSITGNGLRITGNSTLTNAGRAYLDRPDDMHVVLDGSDTVKALHQRIADDPGLSDTERRDLARSLDDMHPLSLKAFGQELLERAVTHGSDTVLLLKKHTTPKDRP</sequence>
<evidence type="ECO:0000313" key="2">
    <source>
        <dbReference type="Proteomes" id="UP000315095"/>
    </source>
</evidence>
<dbReference type="RefSeq" id="WP_141259718.1">
    <property type="nucleotide sequence ID" value="NZ_BDLU01000014.1"/>
</dbReference>
<dbReference type="OrthoDB" id="7279363at2"/>
<comment type="caution">
    <text evidence="1">The sequence shown here is derived from an EMBL/GenBank/DDBJ whole genome shotgun (WGS) entry which is preliminary data.</text>
</comment>
<dbReference type="AlphaFoldDB" id="A0A4P5NQC7"/>
<accession>A0A4P5NQC7</accession>
<gene>
    <name evidence="1" type="ORF">MSKU9_0435</name>
</gene>
<dbReference type="EMBL" id="BDLU01000014">
    <property type="protein sequence ID" value="GCE82294.1"/>
    <property type="molecule type" value="Genomic_DNA"/>
</dbReference>
<dbReference type="Proteomes" id="UP000315095">
    <property type="component" value="Unassembled WGS sequence"/>
</dbReference>
<keyword evidence="2" id="KW-1185">Reference proteome</keyword>